<organism evidence="1">
    <name type="scientific">bioreactor metagenome</name>
    <dbReference type="NCBI Taxonomy" id="1076179"/>
    <lineage>
        <taxon>unclassified sequences</taxon>
        <taxon>metagenomes</taxon>
        <taxon>ecological metagenomes</taxon>
    </lineage>
</organism>
<accession>A0A645BRS0</accession>
<evidence type="ECO:0000313" key="1">
    <source>
        <dbReference type="EMBL" id="MPM64504.1"/>
    </source>
</evidence>
<reference evidence="1" key="1">
    <citation type="submission" date="2019-08" db="EMBL/GenBank/DDBJ databases">
        <authorList>
            <person name="Kucharzyk K."/>
            <person name="Murdoch R.W."/>
            <person name="Higgins S."/>
            <person name="Loffler F."/>
        </authorList>
    </citation>
    <scope>NUCLEOTIDE SEQUENCE</scope>
</reference>
<proteinExistence type="predicted"/>
<sequence length="86" mass="9768">MNKGSNDGFVAKAYLLDNNLGNRNGVYNIRFSRPAPDSVMGSPCKIKSLENYLIFTLVCTSFETRHSEYLKLLVYYCIILICEHIA</sequence>
<comment type="caution">
    <text evidence="1">The sequence shown here is derived from an EMBL/GenBank/DDBJ whole genome shotgun (WGS) entry which is preliminary data.</text>
</comment>
<dbReference type="EMBL" id="VSSQ01019991">
    <property type="protein sequence ID" value="MPM64504.1"/>
    <property type="molecule type" value="Genomic_DNA"/>
</dbReference>
<gene>
    <name evidence="1" type="ORF">SDC9_111391</name>
</gene>
<dbReference type="AlphaFoldDB" id="A0A645BRS0"/>
<name>A0A645BRS0_9ZZZZ</name>
<protein>
    <submittedName>
        <fullName evidence="1">Uncharacterized protein</fullName>
    </submittedName>
</protein>